<feature type="transmembrane region" description="Helical" evidence="4">
    <location>
        <begin position="782"/>
        <end position="805"/>
    </location>
</feature>
<dbReference type="EMBL" id="RSCD01000025">
    <property type="protein sequence ID" value="RSH83053.1"/>
    <property type="molecule type" value="Genomic_DNA"/>
</dbReference>
<dbReference type="PANTHER" id="PTHR43702">
    <property type="entry name" value="L-FUCOSE-PROTON SYMPORTER"/>
    <property type="match status" value="1"/>
</dbReference>
<evidence type="ECO:0000259" key="5">
    <source>
        <dbReference type="Pfam" id="PF20684"/>
    </source>
</evidence>
<feature type="transmembrane region" description="Helical" evidence="4">
    <location>
        <begin position="536"/>
        <end position="553"/>
    </location>
</feature>
<keyword evidence="4" id="KW-0812">Transmembrane</keyword>
<keyword evidence="2" id="KW-1003">Cell membrane</keyword>
<organism evidence="6 7">
    <name type="scientific">Saitozyma podzolica</name>
    <dbReference type="NCBI Taxonomy" id="1890683"/>
    <lineage>
        <taxon>Eukaryota</taxon>
        <taxon>Fungi</taxon>
        <taxon>Dikarya</taxon>
        <taxon>Basidiomycota</taxon>
        <taxon>Agaricomycotina</taxon>
        <taxon>Tremellomycetes</taxon>
        <taxon>Tremellales</taxon>
        <taxon>Trimorphomycetaceae</taxon>
        <taxon>Saitozyma</taxon>
    </lineage>
</organism>
<feature type="region of interest" description="Disordered" evidence="3">
    <location>
        <begin position="314"/>
        <end position="422"/>
    </location>
</feature>
<dbReference type="GO" id="GO:0005886">
    <property type="term" value="C:plasma membrane"/>
    <property type="evidence" value="ECO:0007669"/>
    <property type="project" value="UniProtKB-SubCell"/>
</dbReference>
<reference evidence="6 7" key="1">
    <citation type="submission" date="2018-11" db="EMBL/GenBank/DDBJ databases">
        <title>Genome sequence of Saitozyma podzolica DSM 27192.</title>
        <authorList>
            <person name="Aliyu H."/>
            <person name="Gorte O."/>
            <person name="Ochsenreither K."/>
        </authorList>
    </citation>
    <scope>NUCLEOTIDE SEQUENCE [LARGE SCALE GENOMIC DNA]</scope>
    <source>
        <strain evidence="6 7">DSM 27192</strain>
    </source>
</reference>
<dbReference type="Pfam" id="PF20684">
    <property type="entry name" value="Fung_rhodopsin"/>
    <property type="match status" value="1"/>
</dbReference>
<dbReference type="SUPFAM" id="SSF103473">
    <property type="entry name" value="MFS general substrate transporter"/>
    <property type="match status" value="1"/>
</dbReference>
<keyword evidence="7" id="KW-1185">Reference proteome</keyword>
<feature type="compositionally biased region" description="Gly residues" evidence="3">
    <location>
        <begin position="888"/>
        <end position="897"/>
    </location>
</feature>
<protein>
    <recommendedName>
        <fullName evidence="5">Rhodopsin domain-containing protein</fullName>
    </recommendedName>
</protein>
<name>A0A427XW49_9TREE</name>
<feature type="transmembrane region" description="Helical" evidence="4">
    <location>
        <begin position="165"/>
        <end position="189"/>
    </location>
</feature>
<evidence type="ECO:0000256" key="3">
    <source>
        <dbReference type="SAM" id="MobiDB-lite"/>
    </source>
</evidence>
<evidence type="ECO:0000313" key="6">
    <source>
        <dbReference type="EMBL" id="RSH83053.1"/>
    </source>
</evidence>
<feature type="transmembrane region" description="Helical" evidence="4">
    <location>
        <begin position="817"/>
        <end position="839"/>
    </location>
</feature>
<dbReference type="STRING" id="1890683.A0A427XW49"/>
<feature type="transmembrane region" description="Helical" evidence="4">
    <location>
        <begin position="565"/>
        <end position="589"/>
    </location>
</feature>
<dbReference type="InterPro" id="IPR049326">
    <property type="entry name" value="Rhodopsin_dom_fungi"/>
</dbReference>
<feature type="transmembrane region" description="Helical" evidence="4">
    <location>
        <begin position="12"/>
        <end position="33"/>
    </location>
</feature>
<feature type="compositionally biased region" description="Acidic residues" evidence="3">
    <location>
        <begin position="382"/>
        <end position="391"/>
    </location>
</feature>
<feature type="transmembrane region" description="Helical" evidence="4">
    <location>
        <begin position="201"/>
        <end position="223"/>
    </location>
</feature>
<comment type="subcellular location">
    <subcellularLocation>
        <location evidence="1">Cell inner membrane</location>
        <topology evidence="1">Multi-pass membrane protein</topology>
    </subcellularLocation>
</comment>
<dbReference type="PANTHER" id="PTHR43702:SF13">
    <property type="entry name" value="MONOSACCHARIDE TRANSPORTER, PUTATIVE (AFU_ORTHOLOGUE AFUA_4G06630)-RELATED"/>
    <property type="match status" value="1"/>
</dbReference>
<keyword evidence="4" id="KW-1133">Transmembrane helix</keyword>
<feature type="transmembrane region" description="Helical" evidence="4">
    <location>
        <begin position="635"/>
        <end position="654"/>
    </location>
</feature>
<dbReference type="OrthoDB" id="2562510at2759"/>
<evidence type="ECO:0000256" key="1">
    <source>
        <dbReference type="ARBA" id="ARBA00004429"/>
    </source>
</evidence>
<feature type="region of interest" description="Disordered" evidence="3">
    <location>
        <begin position="882"/>
        <end position="941"/>
    </location>
</feature>
<evidence type="ECO:0000256" key="4">
    <source>
        <dbReference type="SAM" id="Phobius"/>
    </source>
</evidence>
<dbReference type="GO" id="GO:0022857">
    <property type="term" value="F:transmembrane transporter activity"/>
    <property type="evidence" value="ECO:0007669"/>
    <property type="project" value="InterPro"/>
</dbReference>
<feature type="transmembrane region" description="Helical" evidence="4">
    <location>
        <begin position="467"/>
        <end position="488"/>
    </location>
</feature>
<dbReference type="AlphaFoldDB" id="A0A427XW49"/>
<feature type="transmembrane region" description="Helical" evidence="4">
    <location>
        <begin position="845"/>
        <end position="865"/>
    </location>
</feature>
<keyword evidence="4" id="KW-0472">Membrane</keyword>
<feature type="transmembrane region" description="Helical" evidence="4">
    <location>
        <begin position="123"/>
        <end position="145"/>
    </location>
</feature>
<dbReference type="InterPro" id="IPR011701">
    <property type="entry name" value="MFS"/>
</dbReference>
<feature type="transmembrane region" description="Helical" evidence="4">
    <location>
        <begin position="257"/>
        <end position="276"/>
    </location>
</feature>
<gene>
    <name evidence="6" type="ORF">EHS25_005763</name>
</gene>
<dbReference type="InterPro" id="IPR036259">
    <property type="entry name" value="MFS_trans_sf"/>
</dbReference>
<evidence type="ECO:0000256" key="2">
    <source>
        <dbReference type="ARBA" id="ARBA00022475"/>
    </source>
</evidence>
<evidence type="ECO:0000313" key="7">
    <source>
        <dbReference type="Proteomes" id="UP000279259"/>
    </source>
</evidence>
<dbReference type="Pfam" id="PF07690">
    <property type="entry name" value="MFS_1"/>
    <property type="match status" value="1"/>
</dbReference>
<feature type="transmembrane region" description="Helical" evidence="4">
    <location>
        <begin position="732"/>
        <end position="751"/>
    </location>
</feature>
<accession>A0A427XW49</accession>
<proteinExistence type="predicted"/>
<sequence length="941" mass="102391">MAETLHDRGPAVFVVTLVLIILATVFTVLRLISKWGVTRKATWDDYCTILAWVFAVGLSVSIMIGTTVGLGEPDSKILPSWEMPLKRSIYAFTVFYNPALMATKTAILILYWRMAAAHPFLRYASLVTMAVVDIAGVVLTFLNIFQCRPVAAAFTDVDGTCIDIVTLYLASAPINILTDLAILLLPLPILTSLRMEFRQKVILVATFIVGGFVTIVDVVRIAYLQTALKDERVVDPTGNVTATNRPVNFTYDASFSLMWSAVEVSVGIVCCCVLVLKPLVMRIMPALLHGPRRLHTATPESLLRSDISKDPRLLDSLHMSEPPGSPLSAMSTSAPLNLPPSPHTQGTSALESPLDVPRSPRPPALGVIPEQRQSEDSAAEGGDGDESDGDMDFFQMLASEPPPAPAPMPSIEDSRTRRVSAGRRPTMLSTRRPTQITQASQEPTQSFLDFVNMKGKTPLTQLSAREAWWPVMFVSILFFLWGFAYGLLGSLTGEIQTLLQYSPAQAIALHNAYWSAYFFGPLLVGYWVLKREGFKATFITGLAIYACGAMAFWPSSVLRSYPGFFISNFIIALGLSCLEVAANPFIALAGPGHLSEARLNFAQGIQGVGSIVSPILAEKALFAGIDQLDLFRVQWCYLAVALFVVALAVLFYYVPLSEASDDDLEAMALQRLYNADMDKGVKAYGIDARHLLLWSGVVLMSMYVGAQEAVSYFWYPLVDQIKPGSDPFWDQAISHAVFAFGRFLAAGLAYFGIPSRHIIAVYIAGAFIFSLLTKVLPEGSAALAMLILVVFFESAIFPTLFAMILRGQGKHTKLASAATTMAISGGAVWPSVVYGVINLHPNNPTIGLIVIIVLYGVSTLWPAMLSSSDTMRRLVDPKWSKRRVARPGEGGESGGARAGTVDWSSPRDKPTTAHFETAQADDHSLGSLGEKEPRPQVAVIT</sequence>
<feature type="transmembrane region" description="Helical" evidence="4">
    <location>
        <begin position="508"/>
        <end position="529"/>
    </location>
</feature>
<feature type="transmembrane region" description="Helical" evidence="4">
    <location>
        <begin position="758"/>
        <end position="776"/>
    </location>
</feature>
<feature type="transmembrane region" description="Helical" evidence="4">
    <location>
        <begin position="89"/>
        <end position="111"/>
    </location>
</feature>
<comment type="caution">
    <text evidence="6">The sequence shown here is derived from an EMBL/GenBank/DDBJ whole genome shotgun (WGS) entry which is preliminary data.</text>
</comment>
<dbReference type="Proteomes" id="UP000279259">
    <property type="component" value="Unassembled WGS sequence"/>
</dbReference>
<dbReference type="InterPro" id="IPR050375">
    <property type="entry name" value="MFS_TsgA-like"/>
</dbReference>
<dbReference type="Gene3D" id="1.20.1250.20">
    <property type="entry name" value="MFS general substrate transporter like domains"/>
    <property type="match status" value="2"/>
</dbReference>
<feature type="transmembrane region" description="Helical" evidence="4">
    <location>
        <begin position="45"/>
        <end position="69"/>
    </location>
</feature>
<feature type="compositionally biased region" description="Basic and acidic residues" evidence="3">
    <location>
        <begin position="920"/>
        <end position="934"/>
    </location>
</feature>
<feature type="domain" description="Rhodopsin" evidence="5">
    <location>
        <begin position="29"/>
        <end position="281"/>
    </location>
</feature>